<accession>A0ACC2JBN5</accession>
<gene>
    <name evidence="1" type="ORF">O1611_g8731</name>
</gene>
<evidence type="ECO:0000313" key="1">
    <source>
        <dbReference type="EMBL" id="KAJ8124908.1"/>
    </source>
</evidence>
<comment type="caution">
    <text evidence="1">The sequence shown here is derived from an EMBL/GenBank/DDBJ whole genome shotgun (WGS) entry which is preliminary data.</text>
</comment>
<name>A0ACC2JBN5_9PEZI</name>
<evidence type="ECO:0000313" key="2">
    <source>
        <dbReference type="Proteomes" id="UP001153332"/>
    </source>
</evidence>
<sequence>MVIDITHERNLVQGTLMEKVAAELGVAWPSDRRWIENEDSFKRILEAEGMVVESCELLDKIAGKPILSYDVADADAQFDYITKGPLAASVNWDGKKERARELFREEWRDIAQDGKVEIVDGLYLYIARKA</sequence>
<keyword evidence="2" id="KW-1185">Reference proteome</keyword>
<organism evidence="1 2">
    <name type="scientific">Lasiodiplodia mahajangana</name>
    <dbReference type="NCBI Taxonomy" id="1108764"/>
    <lineage>
        <taxon>Eukaryota</taxon>
        <taxon>Fungi</taxon>
        <taxon>Dikarya</taxon>
        <taxon>Ascomycota</taxon>
        <taxon>Pezizomycotina</taxon>
        <taxon>Dothideomycetes</taxon>
        <taxon>Dothideomycetes incertae sedis</taxon>
        <taxon>Botryosphaeriales</taxon>
        <taxon>Botryosphaeriaceae</taxon>
        <taxon>Lasiodiplodia</taxon>
    </lineage>
</organism>
<dbReference type="Proteomes" id="UP001153332">
    <property type="component" value="Unassembled WGS sequence"/>
</dbReference>
<protein>
    <submittedName>
        <fullName evidence="1">Uncharacterized protein</fullName>
    </submittedName>
</protein>
<reference evidence="1" key="1">
    <citation type="submission" date="2022-12" db="EMBL/GenBank/DDBJ databases">
        <title>Genome Sequence of Lasiodiplodia mahajangana.</title>
        <authorList>
            <person name="Buettner E."/>
        </authorList>
    </citation>
    <scope>NUCLEOTIDE SEQUENCE</scope>
    <source>
        <strain evidence="1">VT137</strain>
    </source>
</reference>
<dbReference type="EMBL" id="JAPUUL010002683">
    <property type="protein sequence ID" value="KAJ8124908.1"/>
    <property type="molecule type" value="Genomic_DNA"/>
</dbReference>
<proteinExistence type="predicted"/>